<organism evidence="1 2">
    <name type="scientific">Catalinimonas alkaloidigena</name>
    <dbReference type="NCBI Taxonomy" id="1075417"/>
    <lineage>
        <taxon>Bacteria</taxon>
        <taxon>Pseudomonadati</taxon>
        <taxon>Bacteroidota</taxon>
        <taxon>Cytophagia</taxon>
        <taxon>Cytophagales</taxon>
        <taxon>Catalimonadaceae</taxon>
        <taxon>Catalinimonas</taxon>
    </lineage>
</organism>
<reference evidence="1 2" key="1">
    <citation type="submission" date="2016-10" db="EMBL/GenBank/DDBJ databases">
        <authorList>
            <person name="de Groot N.N."/>
        </authorList>
    </citation>
    <scope>NUCLEOTIDE SEQUENCE [LARGE SCALE GENOMIC DNA]</scope>
    <source>
        <strain evidence="1 2">DSM 25186</strain>
    </source>
</reference>
<protein>
    <submittedName>
        <fullName evidence="1">Uncharacterized protein</fullName>
    </submittedName>
</protein>
<sequence length="329" mass="37032">MAQDVITDSKGNFIFGVPTTTIQPELSSKNVGFTAPIHQFYRKMYYVLDANSGDTINTMAKSQILFFKANAVNNSKSTLIFDKKTNYSPVVELGYSWGFDSLINPSAKAGFYFTYSVSAFGEYQNFNYYDTINDSFSNSKTNRFSPGIRGNLSIFRSTKFVISLSASYQHSIATDNLTSYQNRSNTFYIDDNVASNGTNDGYFSPIDPTRNYRLSISLPQFWISSSLGSKLPFALTPYYYVNISDVYIPKNNFGIVLSFLSKKFDRFDRNSNGSFNSEARFAFAQAFNIGYNIVSAGSKDPNYFFVSGTFSLNTIKDRIVKGLPRPKKK</sequence>
<dbReference type="EMBL" id="FNFO01000002">
    <property type="protein sequence ID" value="SDK43135.1"/>
    <property type="molecule type" value="Genomic_DNA"/>
</dbReference>
<gene>
    <name evidence="1" type="ORF">SAMN05421823_102717</name>
</gene>
<dbReference type="AlphaFoldDB" id="A0A1G9BVZ7"/>
<evidence type="ECO:0000313" key="2">
    <source>
        <dbReference type="Proteomes" id="UP000198510"/>
    </source>
</evidence>
<evidence type="ECO:0000313" key="1">
    <source>
        <dbReference type="EMBL" id="SDK43135.1"/>
    </source>
</evidence>
<accession>A0A1G9BVZ7</accession>
<proteinExistence type="predicted"/>
<keyword evidence="2" id="KW-1185">Reference proteome</keyword>
<name>A0A1G9BVZ7_9BACT</name>
<dbReference type="Proteomes" id="UP000198510">
    <property type="component" value="Unassembled WGS sequence"/>
</dbReference>